<dbReference type="InterPro" id="IPR041222">
    <property type="entry name" value="PriA_3primeBD"/>
</dbReference>
<protein>
    <recommendedName>
        <fullName evidence="8">Probable replication restart protein PriA</fullName>
    </recommendedName>
    <alternativeName>
        <fullName evidence="8">Putative ATP-dependent DNA helicase PriA</fullName>
    </alternativeName>
</protein>
<evidence type="ECO:0000256" key="1">
    <source>
        <dbReference type="ARBA" id="ARBA00022515"/>
    </source>
</evidence>
<dbReference type="GO" id="GO:0003677">
    <property type="term" value="F:DNA binding"/>
    <property type="evidence" value="ECO:0007669"/>
    <property type="project" value="UniProtKB-UniRule"/>
</dbReference>
<dbReference type="RefSeq" id="WP_100343687.1">
    <property type="nucleotide sequence ID" value="NZ_PGFB01000002.1"/>
</dbReference>
<evidence type="ECO:0000313" key="11">
    <source>
        <dbReference type="Proteomes" id="UP000230161"/>
    </source>
</evidence>
<keyword evidence="6 8" id="KW-0067">ATP-binding</keyword>
<evidence type="ECO:0000313" key="10">
    <source>
        <dbReference type="EMBL" id="PJJ63143.1"/>
    </source>
</evidence>
<evidence type="ECO:0000256" key="3">
    <source>
        <dbReference type="ARBA" id="ARBA00022723"/>
    </source>
</evidence>
<dbReference type="GO" id="GO:0008270">
    <property type="term" value="F:zinc ion binding"/>
    <property type="evidence" value="ECO:0007669"/>
    <property type="project" value="UniProtKB-UniRule"/>
</dbReference>
<comment type="similarity">
    <text evidence="8">Belongs to the helicase family. PriA subfamily.</text>
</comment>
<feature type="binding site" evidence="8">
    <location>
        <position position="385"/>
    </location>
    <ligand>
        <name>Zn(2+)</name>
        <dbReference type="ChEBI" id="CHEBI:29105"/>
        <label>1</label>
    </ligand>
</feature>
<dbReference type="GO" id="GO:0006302">
    <property type="term" value="P:double-strand break repair"/>
    <property type="evidence" value="ECO:0007669"/>
    <property type="project" value="InterPro"/>
</dbReference>
<name>A0A2M9BYI3_9MICO</name>
<dbReference type="InterPro" id="IPR042115">
    <property type="entry name" value="PriA_3primeBD_sf"/>
</dbReference>
<gene>
    <name evidence="8" type="primary">priA</name>
    <name evidence="10" type="ORF">CLV54_0799</name>
</gene>
<dbReference type="Gene3D" id="3.40.50.300">
    <property type="entry name" value="P-loop containing nucleotide triphosphate hydrolases"/>
    <property type="match status" value="1"/>
</dbReference>
<dbReference type="Pfam" id="PF17764">
    <property type="entry name" value="PriA_3primeBD"/>
    <property type="match status" value="1"/>
</dbReference>
<keyword evidence="2 8" id="KW-0235">DNA replication</keyword>
<comment type="caution">
    <text evidence="10">The sequence shown here is derived from an EMBL/GenBank/DDBJ whole genome shotgun (WGS) entry which is preliminary data.</text>
</comment>
<dbReference type="GO" id="GO:1990077">
    <property type="term" value="C:primosome complex"/>
    <property type="evidence" value="ECO:0007669"/>
    <property type="project" value="UniProtKB-UniRule"/>
</dbReference>
<dbReference type="PANTHER" id="PTHR30580">
    <property type="entry name" value="PRIMOSOMAL PROTEIN N"/>
    <property type="match status" value="1"/>
</dbReference>
<feature type="binding site" evidence="8">
    <location>
        <position position="382"/>
    </location>
    <ligand>
        <name>Zn(2+)</name>
        <dbReference type="ChEBI" id="CHEBI:29105"/>
        <label>1</label>
    </ligand>
</feature>
<dbReference type="GO" id="GO:0006310">
    <property type="term" value="P:DNA recombination"/>
    <property type="evidence" value="ECO:0007669"/>
    <property type="project" value="InterPro"/>
</dbReference>
<dbReference type="GO" id="GO:0043138">
    <property type="term" value="F:3'-5' DNA helicase activity"/>
    <property type="evidence" value="ECO:0007669"/>
    <property type="project" value="TreeGrafter"/>
</dbReference>
<keyword evidence="10" id="KW-0378">Hydrolase</keyword>
<proteinExistence type="inferred from homology"/>
<accession>A0A2M9BYI3</accession>
<keyword evidence="7 8" id="KW-0238">DNA-binding</keyword>
<evidence type="ECO:0000256" key="7">
    <source>
        <dbReference type="ARBA" id="ARBA00023125"/>
    </source>
</evidence>
<dbReference type="InterPro" id="IPR005259">
    <property type="entry name" value="PriA"/>
</dbReference>
<dbReference type="OrthoDB" id="3177118at2"/>
<dbReference type="PANTHER" id="PTHR30580:SF0">
    <property type="entry name" value="PRIMOSOMAL PROTEIN N"/>
    <property type="match status" value="1"/>
</dbReference>
<dbReference type="Gene3D" id="3.40.1440.60">
    <property type="entry name" value="PriA, 3(prime) DNA-binding domain"/>
    <property type="match status" value="1"/>
</dbReference>
<evidence type="ECO:0000259" key="9">
    <source>
        <dbReference type="Pfam" id="PF17764"/>
    </source>
</evidence>
<dbReference type="GO" id="GO:0006270">
    <property type="term" value="P:DNA replication initiation"/>
    <property type="evidence" value="ECO:0007669"/>
    <property type="project" value="TreeGrafter"/>
</dbReference>
<dbReference type="HAMAP" id="MF_00983">
    <property type="entry name" value="PriA"/>
    <property type="match status" value="1"/>
</dbReference>
<evidence type="ECO:0000256" key="6">
    <source>
        <dbReference type="ARBA" id="ARBA00022840"/>
    </source>
</evidence>
<dbReference type="EMBL" id="PGFB01000002">
    <property type="protein sequence ID" value="PJJ63143.1"/>
    <property type="molecule type" value="Genomic_DNA"/>
</dbReference>
<organism evidence="10 11">
    <name type="scientific">Compostimonas suwonensis</name>
    <dbReference type="NCBI Taxonomy" id="1048394"/>
    <lineage>
        <taxon>Bacteria</taxon>
        <taxon>Bacillati</taxon>
        <taxon>Actinomycetota</taxon>
        <taxon>Actinomycetes</taxon>
        <taxon>Micrococcales</taxon>
        <taxon>Microbacteriaceae</taxon>
        <taxon>Compostimonas</taxon>
    </lineage>
</organism>
<evidence type="ECO:0000256" key="4">
    <source>
        <dbReference type="ARBA" id="ARBA00022741"/>
    </source>
</evidence>
<dbReference type="GO" id="GO:0006269">
    <property type="term" value="P:DNA replication, synthesis of primer"/>
    <property type="evidence" value="ECO:0007669"/>
    <property type="project" value="UniProtKB-KW"/>
</dbReference>
<sequence length="657" mass="69244">MSAETVARVLIDSPLPQLDRLFDYAIPEELRAEALPGVRVKVPFRSAGRSAEGYLVELGEPGEEYSGRLSPLESVVSIVPVLSPELWSLARKVADRSAGNASDVLRLAIPPRQVRVEKAFLRDGSAAASAPLPLPLTELDGYGSEVLEAVAGGARLAVAAVPRPVRLDSGESVGHWALTLAQLAADTLARRRSAILAVPDFRDQDQLEAALHTLVPEARILRSDARQANADRYRSFLSALGDEPVVIVGNRSAVYAPAPALGLIALWDDGDPLFSEQLSPYANARDAALIRQESSGAALVLLAHSASIEARRLVQLGWLTVCAPTKVWTPHIVPTAQQAGGDAQFAAARIPSTAWTQAREALAHGPVLVQVARPGYAPALACASCRHSARCGVCQGPLGRRSANAVPACQWCGTLAPSWHCGNCGGTELRTVGVGAGRTAEDLGRAFPGAKVVVADGERPILTIGSEPALIVATRGAEPRAEGGYRAVLLLDGERMLARESLGVDLDCLRLWSNAAALSAPGAPTMLAAVAGPIATALATWRQDQYTDRELADRRTLRFPPAVRVASVTGFPDTVAAAIDALPPSEHLDVLGPVGVDDGLTRAIVRFDYGLGPEVASSLRASVVAAATSRRKPAPGKPAYRTPNTLRVRFDDPEILA</sequence>
<evidence type="ECO:0000256" key="5">
    <source>
        <dbReference type="ARBA" id="ARBA00022833"/>
    </source>
</evidence>
<comment type="subunit">
    <text evidence="8">Component of the replication restart primosome.</text>
</comment>
<comment type="caution">
    <text evidence="8">As this protein does not have any detectable helicase domains, it probably does not have helicase activity.</text>
</comment>
<comment type="function">
    <text evidence="8">Initiates the restart of stalled replication forks, which reloads the replicative helicase on sites other than the origin of replication. Recognizes and binds to abandoned replication forks and remodels them to uncover a helicase loading site. Promotes assembly of the primosome at these replication forks.</text>
</comment>
<evidence type="ECO:0000256" key="8">
    <source>
        <dbReference type="HAMAP-Rule" id="MF_00983"/>
    </source>
</evidence>
<keyword evidence="10" id="KW-0347">Helicase</keyword>
<evidence type="ECO:0000256" key="2">
    <source>
        <dbReference type="ARBA" id="ARBA00022705"/>
    </source>
</evidence>
<feature type="domain" description="Primosomal protein N' 3' DNA-binding" evidence="9">
    <location>
        <begin position="8"/>
        <end position="110"/>
    </location>
</feature>
<keyword evidence="4 8" id="KW-0547">Nucleotide-binding</keyword>
<feature type="binding site" evidence="8">
    <location>
        <position position="409"/>
    </location>
    <ligand>
        <name>Zn(2+)</name>
        <dbReference type="ChEBI" id="CHEBI:29105"/>
        <label>2</label>
    </ligand>
</feature>
<dbReference type="InterPro" id="IPR027417">
    <property type="entry name" value="P-loop_NTPase"/>
</dbReference>
<feature type="binding site" evidence="8">
    <location>
        <position position="421"/>
    </location>
    <ligand>
        <name>Zn(2+)</name>
        <dbReference type="ChEBI" id="CHEBI:29105"/>
        <label>1</label>
    </ligand>
</feature>
<dbReference type="Proteomes" id="UP000230161">
    <property type="component" value="Unassembled WGS sequence"/>
</dbReference>
<dbReference type="GO" id="GO:0005524">
    <property type="term" value="F:ATP binding"/>
    <property type="evidence" value="ECO:0007669"/>
    <property type="project" value="UniProtKB-UniRule"/>
</dbReference>
<feature type="binding site" evidence="8">
    <location>
        <position position="412"/>
    </location>
    <ligand>
        <name>Zn(2+)</name>
        <dbReference type="ChEBI" id="CHEBI:29105"/>
        <label>2</label>
    </ligand>
</feature>
<feature type="binding site" evidence="8">
    <location>
        <position position="424"/>
    </location>
    <ligand>
        <name>Zn(2+)</name>
        <dbReference type="ChEBI" id="CHEBI:29105"/>
        <label>1</label>
    </ligand>
</feature>
<feature type="binding site" evidence="8">
    <location>
        <position position="394"/>
    </location>
    <ligand>
        <name>Zn(2+)</name>
        <dbReference type="ChEBI" id="CHEBI:29105"/>
        <label>2</label>
    </ligand>
</feature>
<dbReference type="AlphaFoldDB" id="A0A2M9BYI3"/>
<reference evidence="10 11" key="1">
    <citation type="submission" date="2017-11" db="EMBL/GenBank/DDBJ databases">
        <title>Genomic Encyclopedia of Archaeal and Bacterial Type Strains, Phase II (KMG-II): From Individual Species to Whole Genera.</title>
        <authorList>
            <person name="Goeker M."/>
        </authorList>
    </citation>
    <scope>NUCLEOTIDE SEQUENCE [LARGE SCALE GENOMIC DNA]</scope>
    <source>
        <strain evidence="10 11">DSM 25625</strain>
    </source>
</reference>
<keyword evidence="1 8" id="KW-0639">Primosome</keyword>
<comment type="cofactor">
    <cofactor evidence="8">
        <name>Zn(2+)</name>
        <dbReference type="ChEBI" id="CHEBI:29105"/>
    </cofactor>
    <text evidence="8">Binds 2 zinc ions per subunit.</text>
</comment>
<keyword evidence="5 8" id="KW-0862">Zinc</keyword>
<keyword evidence="3 8" id="KW-0479">Metal-binding</keyword>
<keyword evidence="11" id="KW-1185">Reference proteome</keyword>
<feature type="binding site" evidence="8">
    <location>
        <position position="391"/>
    </location>
    <ligand>
        <name>Zn(2+)</name>
        <dbReference type="ChEBI" id="CHEBI:29105"/>
        <label>2</label>
    </ligand>
</feature>